<feature type="compositionally biased region" description="Polar residues" evidence="7">
    <location>
        <begin position="17"/>
        <end position="26"/>
    </location>
</feature>
<sequence>MAPKEEAHAAVMEAKTMASQPQQQETPPIKSHIPISNYSKRVVLKTLFGREDRGFGLIGEKIVIGGWVKSSKEVRKQPSPLQHDTEHQPGAKTGHKDVTCTEILQNRMPIFRTFLKLFGVGNHAEKDSIGSLAERVQHPVSSTVFLQISDGSCVATLQVVVDSTLAPPGQIMISGTCILVEGVIQQPTTGGKHIIEIKAEKVLHLGVVEDHEKYPLSKKRLPLHTLRDWAHFRPRTTTVASIARIRDGLTHATHNFFQKNGFLYVQVPVITTTDTEGFSNKFNVTTLLNKTTEESSSTKPSAVHENVSGVSLASVKASLKEKSNKVEELKRTDSNREALLAAIQDLKKTDELAAQLAAQEKKEKAKDTALVKPDRLNFTDDYFSCQAFLTVSGRVHLESYACALGNVYSFGPRFKAHTSHSTRHVSEMWMVEAEIAFAELEESMNCANDLLKHLCKSVMENCSDDMKFILKRVDQGIVGRLQTVVSSTFEKIPYCKAIDILKQAKEKKFNLNMEWGITLTEEHESYLADEIYKKPVIIYDYPKEVKPFYVRQNDDRKTVAAFDVIVPKVGAVIRGSQNEERVKMLSTRIKELGLSSEQYEWYLDLRRHGTAKHAGFSLTFDLIVLLATGISDVRDVVPFPRSYGKLNN</sequence>
<dbReference type="InterPro" id="IPR004364">
    <property type="entry name" value="Aa-tRNA-synt_II"/>
</dbReference>
<keyword evidence="3" id="KW-0067">ATP-binding</keyword>
<dbReference type="PANTHER" id="PTHR22594:SF36">
    <property type="entry name" value="ASPARAGINE--TRNA LIGASE, CYTOPLASMIC 2"/>
    <property type="match status" value="1"/>
</dbReference>
<feature type="region of interest" description="Disordered" evidence="7">
    <location>
        <begin position="1"/>
        <end position="32"/>
    </location>
</feature>
<evidence type="ECO:0000256" key="7">
    <source>
        <dbReference type="SAM" id="MobiDB-lite"/>
    </source>
</evidence>
<evidence type="ECO:0000313" key="9">
    <source>
        <dbReference type="EMBL" id="KMS95727.1"/>
    </source>
</evidence>
<feature type="coiled-coil region" evidence="6">
    <location>
        <begin position="312"/>
        <end position="349"/>
    </location>
</feature>
<dbReference type="PANTHER" id="PTHR22594">
    <property type="entry name" value="ASPARTYL/LYSYL-TRNA SYNTHETASE"/>
    <property type="match status" value="1"/>
</dbReference>
<keyword evidence="6" id="KW-0175">Coiled coil</keyword>
<proteinExistence type="predicted"/>
<evidence type="ECO:0000256" key="5">
    <source>
        <dbReference type="ARBA" id="ARBA00023146"/>
    </source>
</evidence>
<accession>A0A0J8B7G4</accession>
<dbReference type="eggNOG" id="KOG0554">
    <property type="taxonomic scope" value="Eukaryota"/>
</dbReference>
<evidence type="ECO:0000259" key="8">
    <source>
        <dbReference type="Pfam" id="PF00152"/>
    </source>
</evidence>
<dbReference type="GO" id="GO:0005739">
    <property type="term" value="C:mitochondrion"/>
    <property type="evidence" value="ECO:0007669"/>
    <property type="project" value="EnsemblPlants"/>
</dbReference>
<dbReference type="Gramene" id="KMS95727">
    <property type="protein sequence ID" value="KMS95727"/>
    <property type="gene ID" value="BVRB_005690"/>
</dbReference>
<gene>
    <name evidence="9" type="ORF">BVRB_005690</name>
</gene>
<feature type="domain" description="Aminoacyl-tRNA synthetase class II (D/K/N)" evidence="8">
    <location>
        <begin position="377"/>
        <end position="641"/>
    </location>
</feature>
<dbReference type="GO" id="GO:0005524">
    <property type="term" value="F:ATP binding"/>
    <property type="evidence" value="ECO:0007669"/>
    <property type="project" value="UniProtKB-KW"/>
</dbReference>
<dbReference type="GO" id="GO:0006421">
    <property type="term" value="P:asparaginyl-tRNA aminoacylation"/>
    <property type="evidence" value="ECO:0007669"/>
    <property type="project" value="TreeGrafter"/>
</dbReference>
<evidence type="ECO:0000256" key="4">
    <source>
        <dbReference type="ARBA" id="ARBA00022917"/>
    </source>
</evidence>
<dbReference type="KEGG" id="bvg:104884056"/>
<dbReference type="AlphaFoldDB" id="A0A0J8B7G4"/>
<feature type="region of interest" description="Disordered" evidence="7">
    <location>
        <begin position="74"/>
        <end position="94"/>
    </location>
</feature>
<dbReference type="OMA" id="REQYEWY"/>
<keyword evidence="1" id="KW-0436">Ligase</keyword>
<dbReference type="Gene3D" id="3.30.930.10">
    <property type="entry name" value="Bira Bifunctional Protein, Domain 2"/>
    <property type="match status" value="1"/>
</dbReference>
<organism evidence="9 10">
    <name type="scientific">Beta vulgaris subsp. vulgaris</name>
    <name type="common">Beet</name>
    <dbReference type="NCBI Taxonomy" id="3555"/>
    <lineage>
        <taxon>Eukaryota</taxon>
        <taxon>Viridiplantae</taxon>
        <taxon>Streptophyta</taxon>
        <taxon>Embryophyta</taxon>
        <taxon>Tracheophyta</taxon>
        <taxon>Spermatophyta</taxon>
        <taxon>Magnoliopsida</taxon>
        <taxon>eudicotyledons</taxon>
        <taxon>Gunneridae</taxon>
        <taxon>Pentapetalae</taxon>
        <taxon>Caryophyllales</taxon>
        <taxon>Chenopodiaceae</taxon>
        <taxon>Betoideae</taxon>
        <taxon>Beta</taxon>
    </lineage>
</organism>
<dbReference type="EMBL" id="KQ090440">
    <property type="protein sequence ID" value="KMS95727.1"/>
    <property type="molecule type" value="Genomic_DNA"/>
</dbReference>
<dbReference type="NCBIfam" id="NF003037">
    <property type="entry name" value="PRK03932.1"/>
    <property type="match status" value="1"/>
</dbReference>
<evidence type="ECO:0000256" key="2">
    <source>
        <dbReference type="ARBA" id="ARBA00022741"/>
    </source>
</evidence>
<dbReference type="InterPro" id="IPR045864">
    <property type="entry name" value="aa-tRNA-synth_II/BPL/LPL"/>
</dbReference>
<keyword evidence="10" id="KW-1185">Reference proteome</keyword>
<dbReference type="GO" id="GO:0009507">
    <property type="term" value="C:chloroplast"/>
    <property type="evidence" value="ECO:0007669"/>
    <property type="project" value="EnsemblPlants"/>
</dbReference>
<keyword evidence="2" id="KW-0547">Nucleotide-binding</keyword>
<evidence type="ECO:0000256" key="6">
    <source>
        <dbReference type="SAM" id="Coils"/>
    </source>
</evidence>
<feature type="compositionally biased region" description="Basic and acidic residues" evidence="7">
    <location>
        <begin position="83"/>
        <end position="94"/>
    </location>
</feature>
<dbReference type="OrthoDB" id="1931232at2759"/>
<name>A0A0J8B7G4_BETVV</name>
<evidence type="ECO:0000256" key="1">
    <source>
        <dbReference type="ARBA" id="ARBA00022598"/>
    </source>
</evidence>
<dbReference type="Pfam" id="PF00152">
    <property type="entry name" value="tRNA-synt_2"/>
    <property type="match status" value="1"/>
</dbReference>
<protein>
    <recommendedName>
        <fullName evidence="8">Aminoacyl-tRNA synthetase class II (D/K/N) domain-containing protein</fullName>
    </recommendedName>
</protein>
<dbReference type="SUPFAM" id="SSF55681">
    <property type="entry name" value="Class II aaRS and biotin synthetases"/>
    <property type="match status" value="1"/>
</dbReference>
<dbReference type="GO" id="GO:0004816">
    <property type="term" value="F:asparagine-tRNA ligase activity"/>
    <property type="evidence" value="ECO:0007669"/>
    <property type="project" value="TreeGrafter"/>
</dbReference>
<dbReference type="Proteomes" id="UP000035740">
    <property type="component" value="Unassembled WGS sequence"/>
</dbReference>
<evidence type="ECO:0000313" key="10">
    <source>
        <dbReference type="Proteomes" id="UP000035740"/>
    </source>
</evidence>
<keyword evidence="4" id="KW-0648">Protein biosynthesis</keyword>
<keyword evidence="5" id="KW-0030">Aminoacyl-tRNA synthetase</keyword>
<reference evidence="9 10" key="1">
    <citation type="journal article" date="2014" name="Nature">
        <title>The genome of the recently domesticated crop plant sugar beet (Beta vulgaris).</title>
        <authorList>
            <person name="Dohm J.C."/>
            <person name="Minoche A.E."/>
            <person name="Holtgrawe D."/>
            <person name="Capella-Gutierrez S."/>
            <person name="Zakrzewski F."/>
            <person name="Tafer H."/>
            <person name="Rupp O."/>
            <person name="Sorensen T.R."/>
            <person name="Stracke R."/>
            <person name="Reinhardt R."/>
            <person name="Goesmann A."/>
            <person name="Kraft T."/>
            <person name="Schulz B."/>
            <person name="Stadler P.F."/>
            <person name="Schmidt T."/>
            <person name="Gabaldon T."/>
            <person name="Lehrach H."/>
            <person name="Weisshaar B."/>
            <person name="Himmelbauer H."/>
        </authorList>
    </citation>
    <scope>NUCLEOTIDE SEQUENCE [LARGE SCALE GENOMIC DNA]</scope>
    <source>
        <tissue evidence="9">Taproot</tissue>
    </source>
</reference>
<evidence type="ECO:0000256" key="3">
    <source>
        <dbReference type="ARBA" id="ARBA00022840"/>
    </source>
</evidence>